<protein>
    <recommendedName>
        <fullName evidence="3">PaaX-like C-terminal domain-containing protein</fullName>
    </recommendedName>
</protein>
<gene>
    <name evidence="1" type="ORF">A11A3_00855</name>
</gene>
<dbReference type="PATRIC" id="fig|1177179.3.peg.166"/>
<proteinExistence type="predicted"/>
<dbReference type="InterPro" id="IPR036388">
    <property type="entry name" value="WH-like_DNA-bd_sf"/>
</dbReference>
<accession>L0WH11</accession>
<dbReference type="STRING" id="1177179.A11A3_00855"/>
<evidence type="ECO:0008006" key="3">
    <source>
        <dbReference type="Google" id="ProtNLM"/>
    </source>
</evidence>
<dbReference type="eggNOG" id="COG3327">
    <property type="taxonomic scope" value="Bacteria"/>
</dbReference>
<evidence type="ECO:0000313" key="2">
    <source>
        <dbReference type="Proteomes" id="UP000010164"/>
    </source>
</evidence>
<reference evidence="1 2" key="1">
    <citation type="journal article" date="2012" name="J. Bacteriol.">
        <title>Genome Sequence of the Alkane-Degrading Bacterium Alcanivorax hongdengensis Type Strain A-11-3.</title>
        <authorList>
            <person name="Lai Q."/>
            <person name="Shao Z."/>
        </authorList>
    </citation>
    <scope>NUCLEOTIDE SEQUENCE [LARGE SCALE GENOMIC DNA]</scope>
    <source>
        <strain evidence="1 2">A-11-3</strain>
    </source>
</reference>
<dbReference type="Proteomes" id="UP000010164">
    <property type="component" value="Unassembled WGS sequence"/>
</dbReference>
<sequence>MSIKALSRLTPKTVVLDILSAAGGRSMPTPALATGGELMGFKPGAIRVAISRLAAQDLLHSPQRGEWKLTLHSPWAREQMRWQMQLDHDIDQWKGHWWIASTALVPRAQRSLWRQHERALLQRGFREARRDIFLRPANLKNRFDELWSELSELGMHENTVLAKASQISLAPKPALWGVQQRHRLLEDVYGQIKDLMKKTAPQDKQSCRRFLQLGRASIRALNTDPLLPQSLAGTSPRAQLVKLMPDFILAGRQCWFRHLGLE</sequence>
<dbReference type="Gene3D" id="1.10.10.10">
    <property type="entry name" value="Winged helix-like DNA-binding domain superfamily/Winged helix DNA-binding domain"/>
    <property type="match status" value="1"/>
</dbReference>
<name>L0WH11_9GAMM</name>
<comment type="caution">
    <text evidence="1">The sequence shown here is derived from an EMBL/GenBank/DDBJ whole genome shotgun (WGS) entry which is preliminary data.</text>
</comment>
<dbReference type="EMBL" id="AMRJ01000001">
    <property type="protein sequence ID" value="EKF75999.1"/>
    <property type="molecule type" value="Genomic_DNA"/>
</dbReference>
<dbReference type="AlphaFoldDB" id="L0WH11"/>
<keyword evidence="2" id="KW-1185">Reference proteome</keyword>
<dbReference type="Gene3D" id="3.30.70.2650">
    <property type="match status" value="1"/>
</dbReference>
<organism evidence="1 2">
    <name type="scientific">Alcanivorax hongdengensis A-11-3</name>
    <dbReference type="NCBI Taxonomy" id="1177179"/>
    <lineage>
        <taxon>Bacteria</taxon>
        <taxon>Pseudomonadati</taxon>
        <taxon>Pseudomonadota</taxon>
        <taxon>Gammaproteobacteria</taxon>
        <taxon>Oceanospirillales</taxon>
        <taxon>Alcanivoracaceae</taxon>
        <taxon>Alcanivorax</taxon>
    </lineage>
</organism>
<evidence type="ECO:0000313" key="1">
    <source>
        <dbReference type="EMBL" id="EKF75999.1"/>
    </source>
</evidence>